<proteinExistence type="predicted"/>
<evidence type="ECO:0000313" key="2">
    <source>
        <dbReference type="Proteomes" id="UP000272942"/>
    </source>
</evidence>
<name>A0A183AZ56_9TREM</name>
<sequence>MTAVDYRRITLESQQEVEEVFQGREKWDLLQHLRPAISSCLQSARYSTVIAIRLVIMHESSTINHEDYSTWGLKADDQNWERWFRGPPSLRSLEEMSPLELVTTEEIEGQIELKLTVNINQTTVAMSVN</sequence>
<reference evidence="1 2" key="2">
    <citation type="submission" date="2018-11" db="EMBL/GenBank/DDBJ databases">
        <authorList>
            <consortium name="Pathogen Informatics"/>
        </authorList>
    </citation>
    <scope>NUCLEOTIDE SEQUENCE [LARGE SCALE GENOMIC DNA]</scope>
    <source>
        <strain evidence="1 2">Egypt</strain>
    </source>
</reference>
<keyword evidence="2" id="KW-1185">Reference proteome</keyword>
<dbReference type="EMBL" id="UZAN01052466">
    <property type="protein sequence ID" value="VDP89508.1"/>
    <property type="molecule type" value="Genomic_DNA"/>
</dbReference>
<organism evidence="3">
    <name type="scientific">Echinostoma caproni</name>
    <dbReference type="NCBI Taxonomy" id="27848"/>
    <lineage>
        <taxon>Eukaryota</taxon>
        <taxon>Metazoa</taxon>
        <taxon>Spiralia</taxon>
        <taxon>Lophotrochozoa</taxon>
        <taxon>Platyhelminthes</taxon>
        <taxon>Trematoda</taxon>
        <taxon>Digenea</taxon>
        <taxon>Plagiorchiida</taxon>
        <taxon>Echinostomata</taxon>
        <taxon>Echinostomatoidea</taxon>
        <taxon>Echinostomatidae</taxon>
        <taxon>Echinostoma</taxon>
    </lineage>
</organism>
<protein>
    <submittedName>
        <fullName evidence="3">KRAB domain-containing protein</fullName>
    </submittedName>
</protein>
<gene>
    <name evidence="1" type="ORF">ECPE_LOCUS12241</name>
</gene>
<dbReference type="WBParaSite" id="ECPE_0001227701-mRNA-1">
    <property type="protein sequence ID" value="ECPE_0001227701-mRNA-1"/>
    <property type="gene ID" value="ECPE_0001227701"/>
</dbReference>
<reference evidence="3" key="1">
    <citation type="submission" date="2016-06" db="UniProtKB">
        <authorList>
            <consortium name="WormBaseParasite"/>
        </authorList>
    </citation>
    <scope>IDENTIFICATION</scope>
</reference>
<evidence type="ECO:0000313" key="1">
    <source>
        <dbReference type="EMBL" id="VDP89508.1"/>
    </source>
</evidence>
<dbReference type="AlphaFoldDB" id="A0A183AZ56"/>
<dbReference type="Proteomes" id="UP000272942">
    <property type="component" value="Unassembled WGS sequence"/>
</dbReference>
<evidence type="ECO:0000313" key="3">
    <source>
        <dbReference type="WBParaSite" id="ECPE_0001227701-mRNA-1"/>
    </source>
</evidence>
<accession>A0A183AZ56</accession>